<comment type="cofactor">
    <cofactor evidence="6">
        <name>Zn(2+)</name>
        <dbReference type="ChEBI" id="CHEBI:29105"/>
    </cofactor>
    <text evidence="6">Binds 1 zinc ion per subunit.</text>
</comment>
<feature type="binding site" evidence="6">
    <location>
        <position position="40"/>
    </location>
    <ligand>
        <name>Zn(2+)</name>
        <dbReference type="ChEBI" id="CHEBI:29105"/>
    </ligand>
</feature>
<dbReference type="SMART" id="SM00947">
    <property type="entry name" value="Pro_CA"/>
    <property type="match status" value="1"/>
</dbReference>
<dbReference type="CDD" id="cd03379">
    <property type="entry name" value="beta_CA_cladeD"/>
    <property type="match status" value="1"/>
</dbReference>
<gene>
    <name evidence="7" type="primary">mtcA1</name>
    <name evidence="7" type="ORF">FILTAD_00836</name>
</gene>
<dbReference type="InterPro" id="IPR001765">
    <property type="entry name" value="Carbonic_anhydrase"/>
</dbReference>
<keyword evidence="7" id="KW-0456">Lyase</keyword>
<keyword evidence="8" id="KW-1185">Reference proteome</keyword>
<comment type="catalytic activity">
    <reaction evidence="5">
        <text>hydrogencarbonate + H(+) = CO2 + H2O</text>
        <dbReference type="Rhea" id="RHEA:10748"/>
        <dbReference type="ChEBI" id="CHEBI:15377"/>
        <dbReference type="ChEBI" id="CHEBI:15378"/>
        <dbReference type="ChEBI" id="CHEBI:16526"/>
        <dbReference type="ChEBI" id="CHEBI:17544"/>
        <dbReference type="EC" id="4.2.1.1"/>
    </reaction>
</comment>
<feature type="binding site" evidence="6">
    <location>
        <position position="96"/>
    </location>
    <ligand>
        <name>Zn(2+)</name>
        <dbReference type="ChEBI" id="CHEBI:29105"/>
    </ligand>
</feature>
<dbReference type="SUPFAM" id="SSF53056">
    <property type="entry name" value="beta-carbonic anhydrase, cab"/>
    <property type="match status" value="1"/>
</dbReference>
<keyword evidence="3 6" id="KW-0479">Metal-binding</keyword>
<dbReference type="EC" id="4.2.1.1" evidence="2"/>
<feature type="binding site" evidence="6">
    <location>
        <position position="38"/>
    </location>
    <ligand>
        <name>Zn(2+)</name>
        <dbReference type="ChEBI" id="CHEBI:29105"/>
    </ligand>
</feature>
<dbReference type="OrthoDB" id="9792260at2"/>
<evidence type="ECO:0000313" key="8">
    <source>
        <dbReference type="Proteomes" id="UP000270468"/>
    </source>
</evidence>
<dbReference type="EMBL" id="UXAV01000023">
    <property type="protein sequence ID" value="VDC22672.1"/>
    <property type="molecule type" value="Genomic_DNA"/>
</dbReference>
<dbReference type="AlphaFoldDB" id="A0A3P5WNW9"/>
<dbReference type="GO" id="GO:0004089">
    <property type="term" value="F:carbonate dehydratase activity"/>
    <property type="evidence" value="ECO:0007669"/>
    <property type="project" value="UniProtKB-EC"/>
</dbReference>
<accession>A0A3P5WNW9</accession>
<evidence type="ECO:0000256" key="3">
    <source>
        <dbReference type="ARBA" id="ARBA00022723"/>
    </source>
</evidence>
<comment type="similarity">
    <text evidence="1">Belongs to the beta-class carbonic anhydrase family.</text>
</comment>
<evidence type="ECO:0000256" key="6">
    <source>
        <dbReference type="PIRSR" id="PIRSR601765-1"/>
    </source>
</evidence>
<evidence type="ECO:0000313" key="7">
    <source>
        <dbReference type="EMBL" id="VDC22672.1"/>
    </source>
</evidence>
<dbReference type="InterPro" id="IPR036874">
    <property type="entry name" value="Carbonic_anhydrase_sf"/>
</dbReference>
<reference evidence="7 8" key="1">
    <citation type="submission" date="2018-11" db="EMBL/GenBank/DDBJ databases">
        <authorList>
            <person name="Criscuolo A."/>
        </authorList>
    </citation>
    <scope>NUCLEOTIDE SEQUENCE [LARGE SCALE GENOMIC DNA]</scope>
    <source>
        <strain evidence="7">ATB-66</strain>
    </source>
</reference>
<evidence type="ECO:0000256" key="5">
    <source>
        <dbReference type="ARBA" id="ARBA00048348"/>
    </source>
</evidence>
<sequence length="191" mass="21354">MTILSEIINFNKSFVNEKGYEQYATTKFPDKRIVVLTCMDTRLTELLHKAMDLKNGDAKIIKNAGGLVTHPFGSIMRSIILAVYELKADEVYIIGHHDCGMSSTNTDHIIESMVNRGIDKSLFSTLKYSGVDMKDWLHGFEDVTESVRMSVDAVRNHPLMDNAVPVHGLVVHPDTGLLDIIVDGYANTEEQ</sequence>
<evidence type="ECO:0000256" key="1">
    <source>
        <dbReference type="ARBA" id="ARBA00006217"/>
    </source>
</evidence>
<organism evidence="7 8">
    <name type="scientific">Filibacter tadaridae</name>
    <dbReference type="NCBI Taxonomy" id="2483811"/>
    <lineage>
        <taxon>Bacteria</taxon>
        <taxon>Bacillati</taxon>
        <taxon>Bacillota</taxon>
        <taxon>Bacilli</taxon>
        <taxon>Bacillales</taxon>
        <taxon>Caryophanaceae</taxon>
        <taxon>Filibacter</taxon>
    </lineage>
</organism>
<keyword evidence="4 6" id="KW-0862">Zinc</keyword>
<dbReference type="PANTHER" id="PTHR43175">
    <property type="entry name" value="CARBONIC ANHYDRASE"/>
    <property type="match status" value="1"/>
</dbReference>
<dbReference type="RefSeq" id="WP_124069268.1">
    <property type="nucleotide sequence ID" value="NZ_CBCRXF010000009.1"/>
</dbReference>
<proteinExistence type="inferred from homology"/>
<dbReference type="Pfam" id="PF00484">
    <property type="entry name" value="Pro_CA"/>
    <property type="match status" value="1"/>
</dbReference>
<name>A0A3P5WNW9_9BACL</name>
<dbReference type="Proteomes" id="UP000270468">
    <property type="component" value="Unassembled WGS sequence"/>
</dbReference>
<dbReference type="Gene3D" id="3.40.1050.10">
    <property type="entry name" value="Carbonic anhydrase"/>
    <property type="match status" value="1"/>
</dbReference>
<dbReference type="GO" id="GO:0008270">
    <property type="term" value="F:zinc ion binding"/>
    <property type="evidence" value="ECO:0007669"/>
    <property type="project" value="InterPro"/>
</dbReference>
<evidence type="ECO:0000256" key="2">
    <source>
        <dbReference type="ARBA" id="ARBA00012925"/>
    </source>
</evidence>
<evidence type="ECO:0000256" key="4">
    <source>
        <dbReference type="ARBA" id="ARBA00022833"/>
    </source>
</evidence>
<feature type="binding site" evidence="6">
    <location>
        <position position="99"/>
    </location>
    <ligand>
        <name>Zn(2+)</name>
        <dbReference type="ChEBI" id="CHEBI:29105"/>
    </ligand>
</feature>
<protein>
    <recommendedName>
        <fullName evidence="2">carbonic anhydrase</fullName>
        <ecNumber evidence="2">4.2.1.1</ecNumber>
    </recommendedName>
</protein>
<dbReference type="PANTHER" id="PTHR43175:SF3">
    <property type="entry name" value="CARBON DISULFIDE HYDROLASE"/>
    <property type="match status" value="1"/>
</dbReference>